<feature type="compositionally biased region" description="Low complexity" evidence="1">
    <location>
        <begin position="72"/>
        <end position="97"/>
    </location>
</feature>
<gene>
    <name evidence="2" type="ORF">EV670_0028</name>
</gene>
<reference evidence="2 3" key="1">
    <citation type="submission" date="2019-02" db="EMBL/GenBank/DDBJ databases">
        <title>Genomic Encyclopedia of Type Strains, Phase IV (KMG-IV): sequencing the most valuable type-strain genomes for metagenomic binning, comparative biology and taxonomic classification.</title>
        <authorList>
            <person name="Goeker M."/>
        </authorList>
    </citation>
    <scope>NUCLEOTIDE SEQUENCE [LARGE SCALE GENOMIC DNA]</scope>
    <source>
        <strain evidence="2 3">DSM 19570</strain>
    </source>
</reference>
<dbReference type="Proteomes" id="UP000293671">
    <property type="component" value="Unassembled WGS sequence"/>
</dbReference>
<comment type="caution">
    <text evidence="2">The sequence shown here is derived from an EMBL/GenBank/DDBJ whole genome shotgun (WGS) entry which is preliminary data.</text>
</comment>
<evidence type="ECO:0000256" key="1">
    <source>
        <dbReference type="SAM" id="MobiDB-lite"/>
    </source>
</evidence>
<feature type="region of interest" description="Disordered" evidence="1">
    <location>
        <begin position="64"/>
        <end position="112"/>
    </location>
</feature>
<organism evidence="2 3">
    <name type="scientific">Rivibacter subsaxonicus</name>
    <dbReference type="NCBI Taxonomy" id="457575"/>
    <lineage>
        <taxon>Bacteria</taxon>
        <taxon>Pseudomonadati</taxon>
        <taxon>Pseudomonadota</taxon>
        <taxon>Betaproteobacteria</taxon>
        <taxon>Burkholderiales</taxon>
        <taxon>Rivibacter</taxon>
    </lineage>
</organism>
<dbReference type="EMBL" id="SHKP01000004">
    <property type="protein sequence ID" value="RZU02010.1"/>
    <property type="molecule type" value="Genomic_DNA"/>
</dbReference>
<evidence type="ECO:0000313" key="2">
    <source>
        <dbReference type="EMBL" id="RZU02010.1"/>
    </source>
</evidence>
<protein>
    <submittedName>
        <fullName evidence="2">Uncharacterized protein</fullName>
    </submittedName>
</protein>
<accession>A0A4Q7VZ54</accession>
<dbReference type="AlphaFoldDB" id="A0A4Q7VZ54"/>
<sequence>MGRRPRRWPVLLLCLAAAIAVHLLLLAWPLAPRDVEQPAVPARAASRVQVLKLGHALATDALVASEPSTRQPRAVAAPVASEPAASAAATRSTAPASGPQSASTEALGSAVVPDAEPDWWPRERLDGGPQPLQPVLLDSARMGIDQLPAGSNALLFIDASGRVERMEFGGTPLAAAVEEALRAAFAATPFAPGTRDGQPVRARVRIALDAVLDEPPPAQPVAR</sequence>
<keyword evidence="3" id="KW-1185">Reference proteome</keyword>
<name>A0A4Q7VZ54_9BURK</name>
<proteinExistence type="predicted"/>
<evidence type="ECO:0000313" key="3">
    <source>
        <dbReference type="Proteomes" id="UP000293671"/>
    </source>
</evidence>